<evidence type="ECO:0000313" key="5">
    <source>
        <dbReference type="EMBL" id="PKQ63776.1"/>
    </source>
</evidence>
<dbReference type="EMBL" id="MVDD01000004">
    <property type="protein sequence ID" value="PKQ63776.1"/>
    <property type="molecule type" value="Genomic_DNA"/>
</dbReference>
<dbReference type="Gene3D" id="3.90.220.20">
    <property type="entry name" value="DNA methylase specificity domains"/>
    <property type="match status" value="2"/>
</dbReference>
<evidence type="ECO:0000256" key="1">
    <source>
        <dbReference type="ARBA" id="ARBA00010923"/>
    </source>
</evidence>
<dbReference type="PANTHER" id="PTHR30408:SF13">
    <property type="entry name" value="TYPE I RESTRICTION ENZYME HINDI SPECIFICITY SUBUNIT"/>
    <property type="match status" value="1"/>
</dbReference>
<feature type="domain" description="Type I restriction modification DNA specificity" evidence="4">
    <location>
        <begin position="2"/>
        <end position="185"/>
    </location>
</feature>
<dbReference type="CDD" id="cd17278">
    <property type="entry name" value="RMtype1_S_LdeBORF1052P-TRD2-CR2"/>
    <property type="match status" value="1"/>
</dbReference>
<feature type="domain" description="Type I restriction modification DNA specificity" evidence="4">
    <location>
        <begin position="224"/>
        <end position="415"/>
    </location>
</feature>
<comment type="caution">
    <text evidence="5">The sequence shown here is derived from an EMBL/GenBank/DDBJ whole genome shotgun (WGS) entry which is preliminary data.</text>
</comment>
<evidence type="ECO:0000259" key="4">
    <source>
        <dbReference type="Pfam" id="PF01420"/>
    </source>
</evidence>
<dbReference type="PANTHER" id="PTHR30408">
    <property type="entry name" value="TYPE-1 RESTRICTION ENZYME ECOKI SPECIFICITY PROTEIN"/>
    <property type="match status" value="1"/>
</dbReference>
<keyword evidence="6" id="KW-1185">Reference proteome</keyword>
<evidence type="ECO:0000256" key="2">
    <source>
        <dbReference type="ARBA" id="ARBA00022747"/>
    </source>
</evidence>
<name>A0A2N3I0C7_9BACT</name>
<protein>
    <recommendedName>
        <fullName evidence="4">Type I restriction modification DNA specificity domain-containing protein</fullName>
    </recommendedName>
</protein>
<dbReference type="SUPFAM" id="SSF116734">
    <property type="entry name" value="DNA methylase specificity domain"/>
    <property type="match status" value="2"/>
</dbReference>
<dbReference type="Pfam" id="PF01420">
    <property type="entry name" value="Methylase_S"/>
    <property type="match status" value="2"/>
</dbReference>
<dbReference type="AlphaFoldDB" id="A0A2N3I0C7"/>
<dbReference type="CDD" id="cd17289">
    <property type="entry name" value="RMtype1_S_BamJRS5ORF1993P-TRD1-CR1_like"/>
    <property type="match status" value="1"/>
</dbReference>
<sequence length="440" mass="49399">MTNWKEYKLGELCTITSSKRIFYKEYVSEGVPFFRSKEIIEKANGNDISTELFITKDKFQEIKDKFGVPLAGDILLTSVGTLGVSYQVQESDYFYFKDGNLTWFKDFSDEINTKFLLYWLRSPLGKEGFNSITIGSTQAALTIAGLKGIKLSIPDLPTQTAIAEILSSLDDKIELNNKINQELENLAQTLFKQWFIDFEFPNEKGEPYKSSGGALVDSELGEIPKGWEVGVLEDLIDFSNGNAFKSKELLKEDIGDCYHVFKMGHIKKGGGLNADGTKSYYEKSKAKKLNKYVLRVGDLLMCMTDMKGNVALLGHTALMNENDKYIVNQRVGLLRPNNALGIDFPYLYILTNSNDFIEDLRSRANSGVQVNLSTSEIKVSKVLLPPKAINVAFDNCVKAFFESIFNNTKENQELTNLRDTLLPKLISGELEVAEVMAEKA</sequence>
<proteinExistence type="inferred from homology"/>
<accession>A0A2N3I0C7</accession>
<reference evidence="5 6" key="1">
    <citation type="journal article" date="2017" name="Front. Microbiol.">
        <title>Labilibaculum manganireducens gen. nov., sp. nov. and Labilibaculum filiforme sp. nov., Novel Bacteroidetes Isolated from Subsurface Sediments of the Baltic Sea.</title>
        <authorList>
            <person name="Vandieken V."/>
            <person name="Marshall I.P."/>
            <person name="Niemann H."/>
            <person name="Engelen B."/>
            <person name="Cypionka H."/>
        </authorList>
    </citation>
    <scope>NUCLEOTIDE SEQUENCE [LARGE SCALE GENOMIC DNA]</scope>
    <source>
        <strain evidence="5 6">59.16B</strain>
    </source>
</reference>
<dbReference type="InterPro" id="IPR000055">
    <property type="entry name" value="Restrct_endonuc_typeI_TRD"/>
</dbReference>
<gene>
    <name evidence="5" type="ORF">BZG02_07035</name>
</gene>
<evidence type="ECO:0000256" key="3">
    <source>
        <dbReference type="ARBA" id="ARBA00023125"/>
    </source>
</evidence>
<comment type="similarity">
    <text evidence="1">Belongs to the type-I restriction system S methylase family.</text>
</comment>
<dbReference type="GO" id="GO:0003677">
    <property type="term" value="F:DNA binding"/>
    <property type="evidence" value="ECO:0007669"/>
    <property type="project" value="UniProtKB-KW"/>
</dbReference>
<keyword evidence="2" id="KW-0680">Restriction system</keyword>
<dbReference type="RefSeq" id="WP_101260718.1">
    <property type="nucleotide sequence ID" value="NZ_MVDD01000004.1"/>
</dbReference>
<dbReference type="GO" id="GO:0009307">
    <property type="term" value="P:DNA restriction-modification system"/>
    <property type="evidence" value="ECO:0007669"/>
    <property type="project" value="UniProtKB-KW"/>
</dbReference>
<dbReference type="InterPro" id="IPR052021">
    <property type="entry name" value="Type-I_RS_S_subunit"/>
</dbReference>
<keyword evidence="3" id="KW-0238">DNA-binding</keyword>
<dbReference type="InterPro" id="IPR044946">
    <property type="entry name" value="Restrct_endonuc_typeI_TRD_sf"/>
</dbReference>
<dbReference type="Proteomes" id="UP000233535">
    <property type="component" value="Unassembled WGS sequence"/>
</dbReference>
<dbReference type="OrthoDB" id="9816225at2"/>
<evidence type="ECO:0000313" key="6">
    <source>
        <dbReference type="Proteomes" id="UP000233535"/>
    </source>
</evidence>
<organism evidence="5 6">
    <name type="scientific">Labilibaculum filiforme</name>
    <dbReference type="NCBI Taxonomy" id="1940526"/>
    <lineage>
        <taxon>Bacteria</taxon>
        <taxon>Pseudomonadati</taxon>
        <taxon>Bacteroidota</taxon>
        <taxon>Bacteroidia</taxon>
        <taxon>Marinilabiliales</taxon>
        <taxon>Marinifilaceae</taxon>
        <taxon>Labilibaculum</taxon>
    </lineage>
</organism>